<organism evidence="2 3">
    <name type="scientific">Rhinopomastus cyanomelas</name>
    <name type="common">Common scimitarbill</name>
    <dbReference type="NCBI Taxonomy" id="113115"/>
    <lineage>
        <taxon>Eukaryota</taxon>
        <taxon>Metazoa</taxon>
        <taxon>Chordata</taxon>
        <taxon>Craniata</taxon>
        <taxon>Vertebrata</taxon>
        <taxon>Euteleostomi</taxon>
        <taxon>Archelosauria</taxon>
        <taxon>Archosauria</taxon>
        <taxon>Dinosauria</taxon>
        <taxon>Saurischia</taxon>
        <taxon>Theropoda</taxon>
        <taxon>Coelurosauria</taxon>
        <taxon>Aves</taxon>
        <taxon>Neognathae</taxon>
        <taxon>Neoaves</taxon>
        <taxon>Telluraves</taxon>
        <taxon>Coraciimorphae</taxon>
        <taxon>Bucerotiformes</taxon>
        <taxon>Rhinopomastidae</taxon>
        <taxon>Rhinopomastus</taxon>
    </lineage>
</organism>
<feature type="non-terminal residue" evidence="2">
    <location>
        <position position="1"/>
    </location>
</feature>
<feature type="non-terminal residue" evidence="2">
    <location>
        <position position="114"/>
    </location>
</feature>
<reference evidence="2 3" key="1">
    <citation type="submission" date="2019-09" db="EMBL/GenBank/DDBJ databases">
        <title>Bird 10,000 Genomes (B10K) Project - Family phase.</title>
        <authorList>
            <person name="Zhang G."/>
        </authorList>
    </citation>
    <scope>NUCLEOTIDE SEQUENCE [LARGE SCALE GENOMIC DNA]</scope>
    <source>
        <strain evidence="2">B10K-DU-002-35</strain>
        <tissue evidence="2">Muscle</tissue>
    </source>
</reference>
<accession>A0A7L1NY18</accession>
<dbReference type="AlphaFoldDB" id="A0A7L1NY18"/>
<feature type="domain" description="Dynein heavy chain tail" evidence="1">
    <location>
        <begin position="1"/>
        <end position="113"/>
    </location>
</feature>
<evidence type="ECO:0000259" key="1">
    <source>
        <dbReference type="Pfam" id="PF08385"/>
    </source>
</evidence>
<evidence type="ECO:0000313" key="2">
    <source>
        <dbReference type="EMBL" id="NXO03248.1"/>
    </source>
</evidence>
<dbReference type="InterPro" id="IPR013594">
    <property type="entry name" value="Dynein_heavy_tail"/>
</dbReference>
<dbReference type="OrthoDB" id="64868at2759"/>
<keyword evidence="3" id="KW-1185">Reference proteome</keyword>
<evidence type="ECO:0000313" key="3">
    <source>
        <dbReference type="Proteomes" id="UP000565785"/>
    </source>
</evidence>
<gene>
    <name evidence="2" type="primary">Dnah10</name>
    <name evidence="2" type="ORF">RHICYA_R16032</name>
</gene>
<dbReference type="EMBL" id="VXBP01009159">
    <property type="protein sequence ID" value="NXO03248.1"/>
    <property type="molecule type" value="Genomic_DNA"/>
</dbReference>
<dbReference type="Pfam" id="PF08385">
    <property type="entry name" value="DHC_N1"/>
    <property type="match status" value="1"/>
</dbReference>
<sequence length="114" mass="13121">VKQIYLKVAKKLKEYGDQKYNQWREETKQLLPLLLKNTLLKVVPGGSATHVNPEASEESSVAEEPVTTNKNVHFIVNFDPKLREIILEAKHMEKLGFPVPETARYMALLEDKYL</sequence>
<protein>
    <submittedName>
        <fullName evidence="2">DYH10 protein</fullName>
    </submittedName>
</protein>
<dbReference type="Proteomes" id="UP000565785">
    <property type="component" value="Unassembled WGS sequence"/>
</dbReference>
<name>A0A7L1NY18_RHICY</name>
<proteinExistence type="predicted"/>
<comment type="caution">
    <text evidence="2">The sequence shown here is derived from an EMBL/GenBank/DDBJ whole genome shotgun (WGS) entry which is preliminary data.</text>
</comment>